<proteinExistence type="predicted"/>
<evidence type="ECO:0000313" key="3">
    <source>
        <dbReference type="Proteomes" id="UP000001784"/>
    </source>
</evidence>
<gene>
    <name evidence="2" type="ordered locus">Sfum_0305</name>
</gene>
<dbReference type="AlphaFoldDB" id="A0LF04"/>
<organism evidence="2 3">
    <name type="scientific">Syntrophobacter fumaroxidans (strain DSM 10017 / MPOB)</name>
    <dbReference type="NCBI Taxonomy" id="335543"/>
    <lineage>
        <taxon>Bacteria</taxon>
        <taxon>Pseudomonadati</taxon>
        <taxon>Thermodesulfobacteriota</taxon>
        <taxon>Syntrophobacteria</taxon>
        <taxon>Syntrophobacterales</taxon>
        <taxon>Syntrophobacteraceae</taxon>
        <taxon>Syntrophobacter</taxon>
    </lineage>
</organism>
<dbReference type="EMBL" id="CP000478">
    <property type="protein sequence ID" value="ABK16006.1"/>
    <property type="molecule type" value="Genomic_DNA"/>
</dbReference>
<sequence length="119" mass="11874" precursor="true">MTLKRSSWIAWCLTAAVVATCLVFGGPQTGFAQSATECDDYAKDYANRHTNAGADVVGGAVAGAASGALIGGIVGGGRGAGKGAAIGAGVGAVSGGAHHAGNWQYHYDVAYRNCMRGNR</sequence>
<accession>A0LF04</accession>
<dbReference type="Proteomes" id="UP000001784">
    <property type="component" value="Chromosome"/>
</dbReference>
<dbReference type="HOGENOM" id="CLU_165996_0_0_7"/>
<dbReference type="RefSeq" id="WP_011697179.1">
    <property type="nucleotide sequence ID" value="NC_008554.1"/>
</dbReference>
<keyword evidence="1" id="KW-0732">Signal</keyword>
<protein>
    <recommendedName>
        <fullName evidence="4">Glycine-zipper-containing OmpA-like membrane domain-containing protein</fullName>
    </recommendedName>
</protein>
<name>A0LF04_SYNFM</name>
<reference evidence="2 3" key="1">
    <citation type="submission" date="2006-10" db="EMBL/GenBank/DDBJ databases">
        <title>Complete sequence of Syntrophobacter fumaroxidans MPOB.</title>
        <authorList>
            <consortium name="US DOE Joint Genome Institute"/>
            <person name="Copeland A."/>
            <person name="Lucas S."/>
            <person name="Lapidus A."/>
            <person name="Barry K."/>
            <person name="Detter J.C."/>
            <person name="Glavina del Rio T."/>
            <person name="Hammon N."/>
            <person name="Israni S."/>
            <person name="Pitluck S."/>
            <person name="Goltsman E.G."/>
            <person name="Martinez M."/>
            <person name="Schmutz J."/>
            <person name="Larimer F."/>
            <person name="Land M."/>
            <person name="Hauser L."/>
            <person name="Kyrpides N."/>
            <person name="Kim E."/>
            <person name="Boone D.R."/>
            <person name="Brockman F."/>
            <person name="Culley D."/>
            <person name="Ferry J."/>
            <person name="Gunsalus R."/>
            <person name="McInerney M.J."/>
            <person name="Morrison M."/>
            <person name="Plugge C."/>
            <person name="Rohlin L."/>
            <person name="Scholten J."/>
            <person name="Sieber J."/>
            <person name="Stams A.J.M."/>
            <person name="Worm P."/>
            <person name="Henstra A.M."/>
            <person name="Richardson P."/>
        </authorList>
    </citation>
    <scope>NUCLEOTIDE SEQUENCE [LARGE SCALE GENOMIC DNA]</scope>
    <source>
        <strain evidence="3">DSM 10017 / MPOB</strain>
    </source>
</reference>
<dbReference type="InParanoid" id="A0LF04"/>
<feature type="chain" id="PRO_5002626085" description="Glycine-zipper-containing OmpA-like membrane domain-containing protein" evidence="1">
    <location>
        <begin position="33"/>
        <end position="119"/>
    </location>
</feature>
<keyword evidence="3" id="KW-1185">Reference proteome</keyword>
<evidence type="ECO:0008006" key="4">
    <source>
        <dbReference type="Google" id="ProtNLM"/>
    </source>
</evidence>
<dbReference type="KEGG" id="sfu:Sfum_0305"/>
<feature type="signal peptide" evidence="1">
    <location>
        <begin position="1"/>
        <end position="32"/>
    </location>
</feature>
<evidence type="ECO:0000256" key="1">
    <source>
        <dbReference type="SAM" id="SignalP"/>
    </source>
</evidence>
<evidence type="ECO:0000313" key="2">
    <source>
        <dbReference type="EMBL" id="ABK16006.1"/>
    </source>
</evidence>